<evidence type="ECO:0000313" key="6">
    <source>
        <dbReference type="Proteomes" id="UP000239156"/>
    </source>
</evidence>
<dbReference type="GO" id="GO:0006886">
    <property type="term" value="P:intracellular protein transport"/>
    <property type="evidence" value="ECO:0007669"/>
    <property type="project" value="TreeGrafter"/>
</dbReference>
<dbReference type="GO" id="GO:0046872">
    <property type="term" value="F:metal ion binding"/>
    <property type="evidence" value="ECO:0007669"/>
    <property type="project" value="UniProtKB-KW"/>
</dbReference>
<dbReference type="VEuPathDB" id="FungiDB:PSTT_13574"/>
<evidence type="ECO:0000256" key="2">
    <source>
        <dbReference type="ARBA" id="ARBA00023134"/>
    </source>
</evidence>
<evidence type="ECO:0000256" key="4">
    <source>
        <dbReference type="PIRSR" id="PIRSR606689-2"/>
    </source>
</evidence>
<feature type="non-terminal residue" evidence="5">
    <location>
        <position position="1"/>
    </location>
</feature>
<dbReference type="VEuPathDB" id="FungiDB:PSHT_06461"/>
<dbReference type="PANTHER" id="PTHR45909">
    <property type="entry name" value="ADP-RIBOSYLATION FACTOR-RELATED PROTEIN 1"/>
    <property type="match status" value="1"/>
</dbReference>
<feature type="binding site" evidence="3">
    <location>
        <begin position="73"/>
        <end position="80"/>
    </location>
    <ligand>
        <name>GTP</name>
        <dbReference type="ChEBI" id="CHEBI:37565"/>
    </ligand>
</feature>
<feature type="binding site" evidence="3">
    <location>
        <position position="124"/>
    </location>
    <ligand>
        <name>GTP</name>
        <dbReference type="ChEBI" id="CHEBI:37565"/>
    </ligand>
</feature>
<sequence length="171" mass="19465">WSANENDRVKIKQPFLKNTARKTVISVGKRSSSFIRSDIQVTIQLIGNPSCIVSYLVFTLISLAREYNVIILGLDHAGKTVSSYGARKSEDDFYTITTGIKPVANHANDRSEPGMNHVFWDLGGSKDIQRIWEKYYDEADAICWVIDSQDWFRNGWRSDSSERIQVNIQSS</sequence>
<dbReference type="SUPFAM" id="SSF52540">
    <property type="entry name" value="P-loop containing nucleoside triphosphate hydrolases"/>
    <property type="match status" value="1"/>
</dbReference>
<evidence type="ECO:0000313" key="5">
    <source>
        <dbReference type="EMBL" id="POV99730.1"/>
    </source>
</evidence>
<feature type="non-terminal residue" evidence="5">
    <location>
        <position position="171"/>
    </location>
</feature>
<dbReference type="PANTHER" id="PTHR45909:SF1">
    <property type="entry name" value="ADP-RIBOSYLATION FACTOR-RELATED PROTEIN 1"/>
    <property type="match status" value="1"/>
</dbReference>
<dbReference type="InterPro" id="IPR024156">
    <property type="entry name" value="Small_GTPase_ARF"/>
</dbReference>
<dbReference type="AlphaFoldDB" id="A0A2S4UR52"/>
<dbReference type="Gene3D" id="3.40.50.300">
    <property type="entry name" value="P-loop containing nucleotide triphosphate hydrolases"/>
    <property type="match status" value="1"/>
</dbReference>
<organism evidence="5 6">
    <name type="scientific">Puccinia striiformis</name>
    <dbReference type="NCBI Taxonomy" id="27350"/>
    <lineage>
        <taxon>Eukaryota</taxon>
        <taxon>Fungi</taxon>
        <taxon>Dikarya</taxon>
        <taxon>Basidiomycota</taxon>
        <taxon>Pucciniomycotina</taxon>
        <taxon>Pucciniomycetes</taxon>
        <taxon>Pucciniales</taxon>
        <taxon>Pucciniaceae</taxon>
        <taxon>Puccinia</taxon>
    </lineage>
</organism>
<keyword evidence="4" id="KW-0460">Magnesium</keyword>
<dbReference type="Proteomes" id="UP000239156">
    <property type="component" value="Unassembled WGS sequence"/>
</dbReference>
<dbReference type="InterPro" id="IPR006689">
    <property type="entry name" value="Small_GTPase_ARF/SAR"/>
</dbReference>
<dbReference type="Pfam" id="PF00025">
    <property type="entry name" value="Arf"/>
    <property type="match status" value="1"/>
</dbReference>
<comment type="caution">
    <text evidence="5">The sequence shown here is derived from an EMBL/GenBank/DDBJ whole genome shotgun (WGS) entry which is preliminary data.</text>
</comment>
<keyword evidence="6" id="KW-1185">Reference proteome</keyword>
<protein>
    <submittedName>
        <fullName evidence="5">Uncharacterized protein</fullName>
    </submittedName>
</protein>
<keyword evidence="4" id="KW-0479">Metal-binding</keyword>
<dbReference type="GO" id="GO:0034067">
    <property type="term" value="P:protein localization to Golgi apparatus"/>
    <property type="evidence" value="ECO:0007669"/>
    <property type="project" value="TreeGrafter"/>
</dbReference>
<feature type="binding site" evidence="4">
    <location>
        <position position="80"/>
    </location>
    <ligand>
        <name>Mg(2+)</name>
        <dbReference type="ChEBI" id="CHEBI:18420"/>
    </ligand>
</feature>
<accession>A0A2S4UR52</accession>
<reference evidence="5" key="1">
    <citation type="submission" date="2017-12" db="EMBL/GenBank/DDBJ databases">
        <title>Gene loss provides genomic basis for host adaptation in cereal stripe rust fungi.</title>
        <authorList>
            <person name="Xia C."/>
        </authorList>
    </citation>
    <scope>NUCLEOTIDE SEQUENCE [LARGE SCALE GENOMIC DNA]</scope>
    <source>
        <strain evidence="5">93-210</strain>
    </source>
</reference>
<dbReference type="InterPro" id="IPR027417">
    <property type="entry name" value="P-loop_NTPase"/>
</dbReference>
<dbReference type="GO" id="GO:0043001">
    <property type="term" value="P:Golgi to plasma membrane protein transport"/>
    <property type="evidence" value="ECO:0007669"/>
    <property type="project" value="TreeGrafter"/>
</dbReference>
<feature type="binding site" evidence="4">
    <location>
        <position position="97"/>
    </location>
    <ligand>
        <name>Mg(2+)</name>
        <dbReference type="ChEBI" id="CHEBI:18420"/>
    </ligand>
</feature>
<evidence type="ECO:0000256" key="1">
    <source>
        <dbReference type="ARBA" id="ARBA00022741"/>
    </source>
</evidence>
<dbReference type="GO" id="GO:0003924">
    <property type="term" value="F:GTPase activity"/>
    <property type="evidence" value="ECO:0007669"/>
    <property type="project" value="InterPro"/>
</dbReference>
<evidence type="ECO:0000256" key="3">
    <source>
        <dbReference type="PIRSR" id="PIRSR606689-1"/>
    </source>
</evidence>
<proteinExistence type="predicted"/>
<keyword evidence="2 3" id="KW-0342">GTP-binding</keyword>
<gene>
    <name evidence="5" type="ORF">PSTT_13574</name>
</gene>
<keyword evidence="1 3" id="KW-0547">Nucleotide-binding</keyword>
<dbReference type="EMBL" id="PKSL01000194">
    <property type="protein sequence ID" value="POV99730.1"/>
    <property type="molecule type" value="Genomic_DNA"/>
</dbReference>
<name>A0A2S4UR52_9BASI</name>
<dbReference type="GO" id="GO:0005525">
    <property type="term" value="F:GTP binding"/>
    <property type="evidence" value="ECO:0007669"/>
    <property type="project" value="UniProtKB-KW"/>
</dbReference>
<dbReference type="GO" id="GO:0005794">
    <property type="term" value="C:Golgi apparatus"/>
    <property type="evidence" value="ECO:0007669"/>
    <property type="project" value="TreeGrafter"/>
</dbReference>